<organism evidence="3">
    <name type="scientific">Selaginella moellendorffii</name>
    <name type="common">Spikemoss</name>
    <dbReference type="NCBI Taxonomy" id="88036"/>
    <lineage>
        <taxon>Eukaryota</taxon>
        <taxon>Viridiplantae</taxon>
        <taxon>Streptophyta</taxon>
        <taxon>Embryophyta</taxon>
        <taxon>Tracheophyta</taxon>
        <taxon>Lycopodiopsida</taxon>
        <taxon>Selaginellales</taxon>
        <taxon>Selaginellaceae</taxon>
        <taxon>Selaginella</taxon>
    </lineage>
</organism>
<dbReference type="GO" id="GO:0016747">
    <property type="term" value="F:acyltransferase activity, transferring groups other than amino-acyl groups"/>
    <property type="evidence" value="ECO:0000318"/>
    <property type="project" value="GO_Central"/>
</dbReference>
<dbReference type="Pfam" id="PF02458">
    <property type="entry name" value="Transferase"/>
    <property type="match status" value="1"/>
</dbReference>
<evidence type="ECO:0000313" key="3">
    <source>
        <dbReference type="Proteomes" id="UP000001514"/>
    </source>
</evidence>
<dbReference type="OMA" id="QSSHEFI"/>
<gene>
    <name evidence="2" type="ORF">SELMODRAFT_411178</name>
</gene>
<dbReference type="InterPro" id="IPR051283">
    <property type="entry name" value="Sec_Metabolite_Acyltrans"/>
</dbReference>
<evidence type="ECO:0000256" key="1">
    <source>
        <dbReference type="ARBA" id="ARBA00022679"/>
    </source>
</evidence>
<sequence>MQPVKIVSAQLVRPSHPSRVTTKRFELTGFDRIMQYVPYQKRILFYKSFEEEQEDLAVALQQSLAEVTKFGCGGLSIGISGSHQIMDGVSFWHFLNSWAEFSRTGKIAHAPQVTFGYEERDPTQAIKEVPRKPSKSSERSQELGLKHYKMDKDMIEKLKREAPGTTTFEVVCAHFWKKVVVAKGLEGSSSCDFMVLVDCRGRIKSLPSKFYFGNAIWSSVATATVDDLARNPVSHAAALLHDAITRFDAHKAEEKFYQRRRPQAQQGSQVLGSKPCFTLVAVESPKQPVFECDFGFGRPVGMSFGANDLHDGKIYLFPLAPGSGSGVSVTVVLDKESLGRML</sequence>
<dbReference type="GO" id="GO:0005737">
    <property type="term" value="C:cytoplasm"/>
    <property type="evidence" value="ECO:0000318"/>
    <property type="project" value="GO_Central"/>
</dbReference>
<dbReference type="InParanoid" id="D8RGT9"/>
<dbReference type="AlphaFoldDB" id="D8RGT9"/>
<name>D8RGT9_SELML</name>
<dbReference type="PANTHER" id="PTHR31896:SF64">
    <property type="entry name" value="TRICHOTHECENE 3-O-ACETYLTRANSFERASE"/>
    <property type="match status" value="1"/>
</dbReference>
<keyword evidence="1" id="KW-0808">Transferase</keyword>
<dbReference type="eggNOG" id="ENOG502QTJX">
    <property type="taxonomic scope" value="Eukaryota"/>
</dbReference>
<dbReference type="PANTHER" id="PTHR31896">
    <property type="entry name" value="FAMILY REGULATORY PROTEIN, PUTATIVE (AFU_ORTHOLOGUE AFUA_3G14730)-RELATED"/>
    <property type="match status" value="1"/>
</dbReference>
<accession>D8RGT9</accession>
<proteinExistence type="predicted"/>
<dbReference type="Gene3D" id="3.30.559.10">
    <property type="entry name" value="Chloramphenicol acetyltransferase-like domain"/>
    <property type="match status" value="3"/>
</dbReference>
<dbReference type="Proteomes" id="UP000001514">
    <property type="component" value="Unassembled WGS sequence"/>
</dbReference>
<dbReference type="HOGENOM" id="CLU_014546_5_0_1"/>
<dbReference type="InterPro" id="IPR023213">
    <property type="entry name" value="CAT-like_dom_sf"/>
</dbReference>
<dbReference type="KEGG" id="smo:SELMODRAFT_411178"/>
<keyword evidence="3" id="KW-1185">Reference proteome</keyword>
<evidence type="ECO:0000313" key="2">
    <source>
        <dbReference type="EMBL" id="EFJ28423.1"/>
    </source>
</evidence>
<protein>
    <submittedName>
        <fullName evidence="2">Uncharacterized protein</fullName>
    </submittedName>
</protein>
<dbReference type="Gramene" id="EFJ28423">
    <property type="protein sequence ID" value="EFJ28423"/>
    <property type="gene ID" value="SELMODRAFT_411178"/>
</dbReference>
<reference evidence="2 3" key="1">
    <citation type="journal article" date="2011" name="Science">
        <title>The Selaginella genome identifies genetic changes associated with the evolution of vascular plants.</title>
        <authorList>
            <person name="Banks J.A."/>
            <person name="Nishiyama T."/>
            <person name="Hasebe M."/>
            <person name="Bowman J.L."/>
            <person name="Gribskov M."/>
            <person name="dePamphilis C."/>
            <person name="Albert V.A."/>
            <person name="Aono N."/>
            <person name="Aoyama T."/>
            <person name="Ambrose B.A."/>
            <person name="Ashton N.W."/>
            <person name="Axtell M.J."/>
            <person name="Barker E."/>
            <person name="Barker M.S."/>
            <person name="Bennetzen J.L."/>
            <person name="Bonawitz N.D."/>
            <person name="Chapple C."/>
            <person name="Cheng C."/>
            <person name="Correa L.G."/>
            <person name="Dacre M."/>
            <person name="DeBarry J."/>
            <person name="Dreyer I."/>
            <person name="Elias M."/>
            <person name="Engstrom E.M."/>
            <person name="Estelle M."/>
            <person name="Feng L."/>
            <person name="Finet C."/>
            <person name="Floyd S.K."/>
            <person name="Frommer W.B."/>
            <person name="Fujita T."/>
            <person name="Gramzow L."/>
            <person name="Gutensohn M."/>
            <person name="Harholt J."/>
            <person name="Hattori M."/>
            <person name="Heyl A."/>
            <person name="Hirai T."/>
            <person name="Hiwatashi Y."/>
            <person name="Ishikawa M."/>
            <person name="Iwata M."/>
            <person name="Karol K.G."/>
            <person name="Koehler B."/>
            <person name="Kolukisaoglu U."/>
            <person name="Kubo M."/>
            <person name="Kurata T."/>
            <person name="Lalonde S."/>
            <person name="Li K."/>
            <person name="Li Y."/>
            <person name="Litt A."/>
            <person name="Lyons E."/>
            <person name="Manning G."/>
            <person name="Maruyama T."/>
            <person name="Michael T.P."/>
            <person name="Mikami K."/>
            <person name="Miyazaki S."/>
            <person name="Morinaga S."/>
            <person name="Murata T."/>
            <person name="Mueller-Roeber B."/>
            <person name="Nelson D.R."/>
            <person name="Obara M."/>
            <person name="Oguri Y."/>
            <person name="Olmstead R.G."/>
            <person name="Onodera N."/>
            <person name="Petersen B.L."/>
            <person name="Pils B."/>
            <person name="Prigge M."/>
            <person name="Rensing S.A."/>
            <person name="Riano-Pachon D.M."/>
            <person name="Roberts A.W."/>
            <person name="Sato Y."/>
            <person name="Scheller H.V."/>
            <person name="Schulz B."/>
            <person name="Schulz C."/>
            <person name="Shakirov E.V."/>
            <person name="Shibagaki N."/>
            <person name="Shinohara N."/>
            <person name="Shippen D.E."/>
            <person name="Soerensen I."/>
            <person name="Sotooka R."/>
            <person name="Sugimoto N."/>
            <person name="Sugita M."/>
            <person name="Sumikawa N."/>
            <person name="Tanurdzic M."/>
            <person name="Theissen G."/>
            <person name="Ulvskov P."/>
            <person name="Wakazuki S."/>
            <person name="Weng J.K."/>
            <person name="Willats W.W."/>
            <person name="Wipf D."/>
            <person name="Wolf P.G."/>
            <person name="Yang L."/>
            <person name="Zimmer A.D."/>
            <person name="Zhu Q."/>
            <person name="Mitros T."/>
            <person name="Hellsten U."/>
            <person name="Loque D."/>
            <person name="Otillar R."/>
            <person name="Salamov A."/>
            <person name="Schmutz J."/>
            <person name="Shapiro H."/>
            <person name="Lindquist E."/>
            <person name="Lucas S."/>
            <person name="Rokhsar D."/>
            <person name="Grigoriev I.V."/>
        </authorList>
    </citation>
    <scope>NUCLEOTIDE SEQUENCE [LARGE SCALE GENOMIC DNA]</scope>
</reference>
<dbReference type="STRING" id="88036.D8RGT9"/>
<dbReference type="EMBL" id="GL377579">
    <property type="protein sequence ID" value="EFJ28423.1"/>
    <property type="molecule type" value="Genomic_DNA"/>
</dbReference>